<dbReference type="Gene3D" id="3.90.550.10">
    <property type="entry name" value="Spore Coat Polysaccharide Biosynthesis Protein SpsA, Chain A"/>
    <property type="match status" value="1"/>
</dbReference>
<dbReference type="FunFam" id="3.90.550.10:FF:000130">
    <property type="entry name" value="Family 2 glycosyl transferase"/>
    <property type="match status" value="1"/>
</dbReference>
<dbReference type="Pfam" id="PF00535">
    <property type="entry name" value="Glycos_transf_2"/>
    <property type="match status" value="1"/>
</dbReference>
<feature type="domain" description="Glycosyltransferase 2-like" evidence="1">
    <location>
        <begin position="7"/>
        <end position="131"/>
    </location>
</feature>
<evidence type="ECO:0000259" key="1">
    <source>
        <dbReference type="Pfam" id="PF00535"/>
    </source>
</evidence>
<dbReference type="InterPro" id="IPR029044">
    <property type="entry name" value="Nucleotide-diphossugar_trans"/>
</dbReference>
<sequence length="259" mass="30121">MNDSLISVITPSYNSAYYIQKTIESILGQTYLNWELIIIDDCSSDNSVEVIAKYVDQDERIKLIVLEKNSGAAVARNRGIEEANGRFIAFLDSDDSWHPEKLSKQVKFMLENDYDFTYTAYHKVNEYGEYLSKVNIPLKTQYNELLKTCVIGCLTAMYDSHKLGKVYFPLIRKRQDFALWLKILKLTPYAYGLNEDLANYTVRSDSISANKLKAAQYNWYLYRNIEKLNILKSMYYFSHYMIKGIIRSKFPSVAAKFNI</sequence>
<name>A0AAW8Z1V1_9GAMM</name>
<proteinExistence type="predicted"/>
<accession>A0AAW8Z1V1</accession>
<dbReference type="RefSeq" id="WP_317305227.1">
    <property type="nucleotide sequence ID" value="NZ_JAWJYY010000001.1"/>
</dbReference>
<dbReference type="GO" id="GO:0016758">
    <property type="term" value="F:hexosyltransferase activity"/>
    <property type="evidence" value="ECO:0007669"/>
    <property type="project" value="UniProtKB-ARBA"/>
</dbReference>
<dbReference type="CDD" id="cd00761">
    <property type="entry name" value="Glyco_tranf_GTA_type"/>
    <property type="match status" value="1"/>
</dbReference>
<organism evidence="2 3">
    <name type="scientific">Acinetobacter indicus</name>
    <dbReference type="NCBI Taxonomy" id="756892"/>
    <lineage>
        <taxon>Bacteria</taxon>
        <taxon>Pseudomonadati</taxon>
        <taxon>Pseudomonadota</taxon>
        <taxon>Gammaproteobacteria</taxon>
        <taxon>Moraxellales</taxon>
        <taxon>Moraxellaceae</taxon>
        <taxon>Acinetobacter</taxon>
    </lineage>
</organism>
<dbReference type="SUPFAM" id="SSF53448">
    <property type="entry name" value="Nucleotide-diphospho-sugar transferases"/>
    <property type="match status" value="1"/>
</dbReference>
<evidence type="ECO:0000313" key="2">
    <source>
        <dbReference type="EMBL" id="MDV4314276.1"/>
    </source>
</evidence>
<keyword evidence="2" id="KW-0328">Glycosyltransferase</keyword>
<reference evidence="2" key="1">
    <citation type="submission" date="2023-10" db="EMBL/GenBank/DDBJ databases">
        <authorList>
            <person name="Sykes E.M.E."/>
            <person name="Khan I.U.H."/>
            <person name="Kumar A."/>
        </authorList>
    </citation>
    <scope>NUCLEOTIDE SEQUENCE</scope>
    <source>
        <strain evidence="2">IK5</strain>
    </source>
</reference>
<dbReference type="PANTHER" id="PTHR22916">
    <property type="entry name" value="GLYCOSYLTRANSFERASE"/>
    <property type="match status" value="1"/>
</dbReference>
<dbReference type="EMBL" id="JAWJYY010000001">
    <property type="protein sequence ID" value="MDV4314276.1"/>
    <property type="molecule type" value="Genomic_DNA"/>
</dbReference>
<gene>
    <name evidence="2" type="ORF">MSG88_00330</name>
</gene>
<dbReference type="PANTHER" id="PTHR22916:SF3">
    <property type="entry name" value="UDP-GLCNAC:BETAGAL BETA-1,3-N-ACETYLGLUCOSAMINYLTRANSFERASE-LIKE PROTEIN 1"/>
    <property type="match status" value="1"/>
</dbReference>
<dbReference type="AlphaFoldDB" id="A0AAW8Z1V1"/>
<evidence type="ECO:0000313" key="3">
    <source>
        <dbReference type="Proteomes" id="UP001284654"/>
    </source>
</evidence>
<dbReference type="Proteomes" id="UP001284654">
    <property type="component" value="Unassembled WGS sequence"/>
</dbReference>
<dbReference type="EC" id="2.4.-.-" evidence="2"/>
<comment type="caution">
    <text evidence="2">The sequence shown here is derived from an EMBL/GenBank/DDBJ whole genome shotgun (WGS) entry which is preliminary data.</text>
</comment>
<protein>
    <submittedName>
        <fullName evidence="2">Glycosyltransferase family 2 protein</fullName>
        <ecNumber evidence="2">2.4.-.-</ecNumber>
    </submittedName>
</protein>
<keyword evidence="2" id="KW-0808">Transferase</keyword>
<dbReference type="InterPro" id="IPR001173">
    <property type="entry name" value="Glyco_trans_2-like"/>
</dbReference>